<evidence type="ECO:0000313" key="1">
    <source>
        <dbReference type="EMBL" id="MFA4803594.1"/>
    </source>
</evidence>
<name>A0ABV4T3F2_9EURY</name>
<accession>A0ABV4T3F2</accession>
<dbReference type="EMBL" id="JARRIG010000001">
    <property type="protein sequence ID" value="MFA4803594.1"/>
    <property type="molecule type" value="Genomic_DNA"/>
</dbReference>
<dbReference type="NCBIfam" id="TIGR01765">
    <property type="entry name" value="tspaseT_teng_N"/>
    <property type="match status" value="1"/>
</dbReference>
<evidence type="ECO:0000313" key="2">
    <source>
        <dbReference type="Proteomes" id="UP001571980"/>
    </source>
</evidence>
<reference evidence="1 2" key="1">
    <citation type="submission" date="2023-03" db="EMBL/GenBank/DDBJ databases">
        <title>Speciation in Pyrococcus: adaptation to high temperature as a mechanism.</title>
        <authorList>
            <person name="Gu J."/>
        </authorList>
    </citation>
    <scope>NUCLEOTIDE SEQUENCE [LARGE SCALE GENOMIC DNA]</scope>
    <source>
        <strain evidence="1 2">LMOA34</strain>
    </source>
</reference>
<proteinExistence type="predicted"/>
<keyword evidence="2" id="KW-1185">Reference proteome</keyword>
<dbReference type="InterPro" id="IPR010094">
    <property type="entry name" value="Transposase_put_N"/>
</dbReference>
<gene>
    <name evidence="1" type="ORF">P8X34_02350</name>
</gene>
<dbReference type="Proteomes" id="UP001571980">
    <property type="component" value="Unassembled WGS sequence"/>
</dbReference>
<sequence length="346" mass="39652">MNYVTIKIKLEPEKREDYLKLALLAEKFKRAVELAIRLQLKGVEKGEGVKEVSRLVLNNWWYSDSAWDYAKMLLRGAEQNGGNPRHIHLKSKFLISKPKENEKGNRNVRIEWPNVRIRSNGEWLEFRMKTAEKFLPVILDVQKFKYGAQVVLRNGKIYLHVQVPFGIYLKHLGKITRGRLYAGFDLNSDRVNMVILDETGIIRDVRVEHFPEVNSSGFSRRKARDLRLKALAQLLDYAYYHGVGTVFFEDLGKIKRRNGKAAGSRKGNRKASNFAKRELLEHGIVMASKRGFDVYLVNPAGSSKLGRELARGLGLDVHTASAFVIGWWGVNSLKTHENSQKEEQFG</sequence>
<organism evidence="1 2">
    <name type="scientific">Pyrococcus kukulkanii</name>
    <dbReference type="NCBI Taxonomy" id="1609559"/>
    <lineage>
        <taxon>Archaea</taxon>
        <taxon>Methanobacteriati</taxon>
        <taxon>Methanobacteriota</taxon>
        <taxon>Thermococci</taxon>
        <taxon>Thermococcales</taxon>
        <taxon>Thermococcaceae</taxon>
        <taxon>Pyrococcus</taxon>
    </lineage>
</organism>
<comment type="caution">
    <text evidence="1">The sequence shown here is derived from an EMBL/GenBank/DDBJ whole genome shotgun (WGS) entry which is preliminary data.</text>
</comment>
<dbReference type="RefSeq" id="WP_372823199.1">
    <property type="nucleotide sequence ID" value="NZ_JARRIC010000001.1"/>
</dbReference>
<protein>
    <submittedName>
        <fullName evidence="1">Transposase</fullName>
    </submittedName>
</protein>